<organism evidence="2 3">
    <name type="scientific">Candidatus Desulfobia pelagia</name>
    <dbReference type="NCBI Taxonomy" id="2841692"/>
    <lineage>
        <taxon>Bacteria</taxon>
        <taxon>Pseudomonadati</taxon>
        <taxon>Thermodesulfobacteriota</taxon>
        <taxon>Desulfobulbia</taxon>
        <taxon>Desulfobulbales</taxon>
        <taxon>Desulfobulbaceae</taxon>
        <taxon>Candidatus Desulfobia</taxon>
    </lineage>
</organism>
<reference evidence="2 3" key="1">
    <citation type="submission" date="2020-08" db="EMBL/GenBank/DDBJ databases">
        <title>Bridging the membrane lipid divide: bacteria of the FCB group superphylum have the potential to synthesize archaeal ether lipids.</title>
        <authorList>
            <person name="Villanueva L."/>
            <person name="Von Meijenfeldt F.A.B."/>
            <person name="Westbye A.B."/>
            <person name="Yadav S."/>
            <person name="Hopmans E.C."/>
            <person name="Dutilh B.E."/>
            <person name="Sinninghe Damste J.S."/>
        </authorList>
    </citation>
    <scope>NUCLEOTIDE SEQUENCE [LARGE SCALE GENOMIC DNA]</scope>
    <source>
        <strain evidence="2">NIOZ-UU47</strain>
    </source>
</reference>
<name>A0A8J6TBM5_9BACT</name>
<dbReference type="Pfam" id="PF07963">
    <property type="entry name" value="N_methyl"/>
    <property type="match status" value="1"/>
</dbReference>
<dbReference type="Proteomes" id="UP000614424">
    <property type="component" value="Unassembled WGS sequence"/>
</dbReference>
<keyword evidence="1" id="KW-0472">Membrane</keyword>
<accession>A0A8J6TBM5</accession>
<dbReference type="AlphaFoldDB" id="A0A8J6TBM5"/>
<evidence type="ECO:0000313" key="2">
    <source>
        <dbReference type="EMBL" id="MBC8317089.1"/>
    </source>
</evidence>
<proteinExistence type="predicted"/>
<evidence type="ECO:0000256" key="1">
    <source>
        <dbReference type="SAM" id="Phobius"/>
    </source>
</evidence>
<keyword evidence="1" id="KW-0812">Transmembrane</keyword>
<sequence length="174" mass="20091">MMPSKNSGFTLFEVLVAVLLLAIISSMIYSVLNVGIRFSAQGEKKILALEREIGLLELLRRQVMGGLYDERQKKVIISAEESQLMVVTRAPLLYPELGVVAAFYRFDPDSESLYYQEKKDFFNTDYDDQYQPDFEEMYLLLAGAGPIQFGYDEESKVVQVTFMEKEYEFSPWCR</sequence>
<protein>
    <submittedName>
        <fullName evidence="2">Prepilin-type N-terminal cleavage/methylation domain-containing protein</fullName>
    </submittedName>
</protein>
<feature type="transmembrane region" description="Helical" evidence="1">
    <location>
        <begin position="12"/>
        <end position="36"/>
    </location>
</feature>
<keyword evidence="1" id="KW-1133">Transmembrane helix</keyword>
<dbReference type="InterPro" id="IPR012902">
    <property type="entry name" value="N_methyl_site"/>
</dbReference>
<dbReference type="NCBIfam" id="TIGR02532">
    <property type="entry name" value="IV_pilin_GFxxxE"/>
    <property type="match status" value="1"/>
</dbReference>
<dbReference type="EMBL" id="JACNJZ010000069">
    <property type="protein sequence ID" value="MBC8317089.1"/>
    <property type="molecule type" value="Genomic_DNA"/>
</dbReference>
<evidence type="ECO:0000313" key="3">
    <source>
        <dbReference type="Proteomes" id="UP000614424"/>
    </source>
</evidence>
<gene>
    <name evidence="2" type="ORF">H8E41_04230</name>
</gene>
<comment type="caution">
    <text evidence="2">The sequence shown here is derived from an EMBL/GenBank/DDBJ whole genome shotgun (WGS) entry which is preliminary data.</text>
</comment>